<dbReference type="InterPro" id="IPR011990">
    <property type="entry name" value="TPR-like_helical_dom_sf"/>
</dbReference>
<dbReference type="Proteomes" id="UP000236728">
    <property type="component" value="Unassembled WGS sequence"/>
</dbReference>
<dbReference type="RefSeq" id="WP_103932398.1">
    <property type="nucleotide sequence ID" value="NZ_FNVA01000002.1"/>
</dbReference>
<reference evidence="1 2" key="1">
    <citation type="submission" date="2016-10" db="EMBL/GenBank/DDBJ databases">
        <authorList>
            <person name="de Groot N.N."/>
        </authorList>
    </citation>
    <scope>NUCLEOTIDE SEQUENCE [LARGE SCALE GENOMIC DNA]</scope>
    <source>
        <strain evidence="1 2">DSM 22489</strain>
    </source>
</reference>
<protein>
    <submittedName>
        <fullName evidence="1">Tetratricopeptide repeat-containing protein</fullName>
    </submittedName>
</protein>
<dbReference type="OrthoDB" id="115228at2"/>
<dbReference type="EMBL" id="FNVA01000002">
    <property type="protein sequence ID" value="SEF95415.1"/>
    <property type="molecule type" value="Genomic_DNA"/>
</dbReference>
<gene>
    <name evidence="1" type="ORF">SAMN05421819_1469</name>
</gene>
<evidence type="ECO:0000313" key="1">
    <source>
        <dbReference type="EMBL" id="SEF95415.1"/>
    </source>
</evidence>
<dbReference type="SUPFAM" id="SSF48452">
    <property type="entry name" value="TPR-like"/>
    <property type="match status" value="1"/>
</dbReference>
<dbReference type="AlphaFoldDB" id="A0A1H5W7G8"/>
<name>A0A1H5W7G8_9BACT</name>
<accession>A0A1H5W7G8</accession>
<organism evidence="1 2">
    <name type="scientific">Bryocella elongata</name>
    <dbReference type="NCBI Taxonomy" id="863522"/>
    <lineage>
        <taxon>Bacteria</taxon>
        <taxon>Pseudomonadati</taxon>
        <taxon>Acidobacteriota</taxon>
        <taxon>Terriglobia</taxon>
        <taxon>Terriglobales</taxon>
        <taxon>Acidobacteriaceae</taxon>
        <taxon>Bryocella</taxon>
    </lineage>
</organism>
<dbReference type="Gene3D" id="1.25.40.10">
    <property type="entry name" value="Tetratricopeptide repeat domain"/>
    <property type="match status" value="1"/>
</dbReference>
<evidence type="ECO:0000313" key="2">
    <source>
        <dbReference type="Proteomes" id="UP000236728"/>
    </source>
</evidence>
<sequence length="265" mass="29255">MFEGKTFWPQGRTMVVLAAATVAQAQSLPTHVNTDPLLKAARQQLAQKHFVEAKRQFSAFAAAHPESVEAQLGKADAELGLHEYDDAEVGYRAIVAKQPQMWLAHKNLVVVEAALGRWEEFDRERAILHDARQRGAEGISARESDVIDSFNVAGQHWIVRAYDEPSGRSLTRYNFERFSPDGRVQAFLSLESASAAAAMVGHPGGPDTPQAGAAAPAIRDFALNWYTGQAHGIVRPYMGAEPSYERVRADAMRWIRQQSATAHQH</sequence>
<keyword evidence="2" id="KW-1185">Reference proteome</keyword>
<proteinExistence type="predicted"/>